<dbReference type="PROSITE" id="PS50042">
    <property type="entry name" value="CNMP_BINDING_3"/>
    <property type="match status" value="1"/>
</dbReference>
<dbReference type="AlphaFoldDB" id="A0A9N8J1T6"/>
<gene>
    <name evidence="2" type="ORF">FLAPXU55_02388</name>
</gene>
<accession>A0A9N8J1T6</accession>
<proteinExistence type="predicted"/>
<reference evidence="2 3" key="1">
    <citation type="submission" date="2020-06" db="EMBL/GenBank/DDBJ databases">
        <authorList>
            <person name="Criscuolo A."/>
        </authorList>
    </citation>
    <scope>NUCLEOTIDE SEQUENCE [LARGE SCALE GENOMIC DNA]</scope>
    <source>
        <strain evidence="2">PXU-55</strain>
    </source>
</reference>
<feature type="domain" description="Cyclic nucleotide-binding" evidence="1">
    <location>
        <begin position="15"/>
        <end position="114"/>
    </location>
</feature>
<dbReference type="SUPFAM" id="SSF51206">
    <property type="entry name" value="cAMP-binding domain-like"/>
    <property type="match status" value="1"/>
</dbReference>
<dbReference type="Proteomes" id="UP000533639">
    <property type="component" value="Unassembled WGS sequence"/>
</dbReference>
<dbReference type="Gene3D" id="2.60.120.10">
    <property type="entry name" value="Jelly Rolls"/>
    <property type="match status" value="1"/>
</dbReference>
<dbReference type="InterPro" id="IPR000595">
    <property type="entry name" value="cNMP-bd_dom"/>
</dbReference>
<evidence type="ECO:0000313" key="3">
    <source>
        <dbReference type="Proteomes" id="UP000533639"/>
    </source>
</evidence>
<sequence length="192" mass="22456">MFEVFAKYLLNQIQLSDEELEMIREVTVVRKLRKNQYLLQEGDIWRFNAFITKGCLRTYSVNDKSNEHIINFAIENWWIGDRESLLNGTPSRFNIDAIEDSEVLLISKDNFAMLTKSIPQFQDLVNLIIERSFVASQNRINSSISHSAEEKYKNFMEKQAHIALRVPQHMVASYLGITPETLSRIRKQTLKK</sequence>
<comment type="caution">
    <text evidence="2">The sequence shown here is derived from an EMBL/GenBank/DDBJ whole genome shotgun (WGS) entry which is preliminary data.</text>
</comment>
<name>A0A9N8J1T6_9FLAO</name>
<dbReference type="EMBL" id="CAIJDE010000043">
    <property type="protein sequence ID" value="CAC9974691.1"/>
    <property type="molecule type" value="Genomic_DNA"/>
</dbReference>
<dbReference type="Pfam" id="PF00027">
    <property type="entry name" value="cNMP_binding"/>
    <property type="match status" value="1"/>
</dbReference>
<dbReference type="RefSeq" id="WP_053470378.1">
    <property type="nucleotide sequence ID" value="NZ_CAIJDE010000043.1"/>
</dbReference>
<dbReference type="InterPro" id="IPR018490">
    <property type="entry name" value="cNMP-bd_dom_sf"/>
</dbReference>
<evidence type="ECO:0000259" key="1">
    <source>
        <dbReference type="PROSITE" id="PS50042"/>
    </source>
</evidence>
<dbReference type="InterPro" id="IPR014710">
    <property type="entry name" value="RmlC-like_jellyroll"/>
</dbReference>
<dbReference type="CDD" id="cd00038">
    <property type="entry name" value="CAP_ED"/>
    <property type="match status" value="1"/>
</dbReference>
<keyword evidence="3" id="KW-1185">Reference proteome</keyword>
<protein>
    <submittedName>
        <fullName evidence="2">Crp/Fnr family transcriptional regulator</fullName>
    </submittedName>
</protein>
<organism evidence="2 3">
    <name type="scientific">Flavobacterium panici</name>
    <dbReference type="NCBI Taxonomy" id="2654843"/>
    <lineage>
        <taxon>Bacteria</taxon>
        <taxon>Pseudomonadati</taxon>
        <taxon>Bacteroidota</taxon>
        <taxon>Flavobacteriia</taxon>
        <taxon>Flavobacteriales</taxon>
        <taxon>Flavobacteriaceae</taxon>
        <taxon>Flavobacterium</taxon>
    </lineage>
</organism>
<evidence type="ECO:0000313" key="2">
    <source>
        <dbReference type="EMBL" id="CAC9974691.1"/>
    </source>
</evidence>